<feature type="compositionally biased region" description="Basic residues" evidence="3">
    <location>
        <begin position="242"/>
        <end position="258"/>
    </location>
</feature>
<dbReference type="SMART" id="SM00325">
    <property type="entry name" value="RhoGEF"/>
    <property type="match status" value="1"/>
</dbReference>
<name>A0A8S3XFM2_PARAO</name>
<feature type="compositionally biased region" description="Acidic residues" evidence="3">
    <location>
        <begin position="890"/>
        <end position="899"/>
    </location>
</feature>
<dbReference type="InterPro" id="IPR047270">
    <property type="entry name" value="PH_ephexin"/>
</dbReference>
<sequence>MEGESSPANNLISSIKRFNNDGREHGTIKALLKNFILPETNMAVKDRQSDNEKCIYTIPIQSSLSPKNARTNAQQVFLNSTVNIPQRNLSKEATLHYAQIAITTESEDTRSTGGGKDFEKVPSEPKNLKDISATLSPTDVASNVKKKVEQQQRKVSFKIKNVSTTYRRPPLATKTTMTIKGNKVSELTKKFNDLMKEPNKGPLKQSKLAKTIGDLQVASRCSVSNSSTPSSTLSSSPNIKIVVRHRRSSKKRNSKKRCSSMDSIDKLFLTEGSSGKVRIIRSKSDGNRIPKSPKKRLKYNDSSEQQSGSDSVDGTPIKLKATNTTIGEDKQQQELNVVKDVIKKFECEIIAHSCNSNNALIKHHNLTQSSNSTSITPRKEKPKIPEKKSSLVLTKNLVVKDGVPKIKTIKPFLGDTSLQQENSKTYLENIKKKEPIYDKKKYKTNYIHPEKLTLRPVEIIQEDADECLVSKTVINEQTIVISNKTEKEDETVIKSSITPNESFLWRRKSNSQIYSDCDKTVSEGPYGFVSVTINETTSTYEEEINTVKESQADANKESHAGSATENLKCDLNSDFETNLVEAFNKEVLVGFTTQPKKEEVIEDDYEELEPRDTDNIVIIPVKSIDRSSKINCPLPEIPKESPQLSPSKEENIYQSLLEARSHPEGDESSLHNYELCFNQFEERTRGDGDSDDGYEYCKSPIKPYCLTSSSGIQIAEDYQPYGTENNNKNYAISKSVSGTSTVSYEKIGSERIYEKIPPRLKSKEGSPNYSRSHSFVASDYSGYNGGENIYDTIKQGDGTSLSHCYESIPNSPSMVKLRNNLKKQLASAVQKRLSFDNVSNISQSTLSSEQKTNSIYGQRSVMSYNGQEIAFQVPSSTTSVSDRSDRSDDWVDVSDEEKTDEQKIVIVRERSRGRKSPISWSQKVRHQWQKTPKQKSDDKDGDSSESGHLYESLEPAPTHPAHAAHVPHAGHASSALHALPLEDDFDSFDSDTDSEDHDKSPNTYSVPAVPSTRLPSPPNGGGPYTLTKIASAAQKKMRQIKRNLTKRYSVAMDGKTLTKSPQPNGTYDTPKTKIKAPIYANCEKPEVQHVYANVTFNDSKNVLNKTENPMSKITGNFKEELKTVIGDKRHSNGDVPPPLPEKPPPEKLTIPTNDSKKDSGTLSRKTYFSFKSRFRRASSMAVDINSDVPSALKITNSTFYLTDSMDGDSGFSNCSDSGAASAASATSAETLSASSRRRDGTRAWAESSPCLAPAPLERLERPAQPPPPPPTAPHVAHTHTDLSAVNEELKRLLPTLSRKEKSPRARTSWYAECGADSSSHTLVTTPSSWYAEAGLYQAGTSSSSGASSGSHPASPLPHSLFTHEPLYQFYNAAKVESTCRESGDSDSDGYEAGAAPARPSAMALVAPRGPARTLWCEVPEVLNSAVLSSLAPAQKRLQEAKFEVLTSEASYLNSLNVLEAHFISHPAFRDPQVLPPEDWEALFGSILPVRRCSQLLMGELEKCWQENILLQDICDIVRRHAEARFHVYVKYCEQQAAMVRTLQRLRARPSFAAALHRLEAHPACQSLSLHSFLLLPMQRVTRLPLLLDAVLRSLQPADREHDACVLALATLNHFVSQCNEGARNTERIEEMFRLAKAIEFPPQVRDPPLLGPACSRRDRKPVRWLVRSGEVTHLIWKADELKLTFGKKFHKVQLYLFLFNDLLVITKKKGEESFAAVDWCARSLLETCGGEAAPPAAKHALLLTLLENRDARTVEMLVSCASETEVRRWGEALSPPEARAGEAVYAGWDCPQVAALHAYTPAQPDELPLAEGDVVNVTRKTQEGWYYGERTRDGEAGWFPGSYTVEIASAHVRARNLRQRYRLLALSGTYLGNRKRAA</sequence>
<evidence type="ECO:0000256" key="1">
    <source>
        <dbReference type="ARBA" id="ARBA00022443"/>
    </source>
</evidence>
<feature type="domain" description="DH" evidence="5">
    <location>
        <begin position="1436"/>
        <end position="1621"/>
    </location>
</feature>
<organism evidence="6 7">
    <name type="scientific">Parnassius apollo</name>
    <name type="common">Apollo butterfly</name>
    <name type="synonym">Papilio apollo</name>
    <dbReference type="NCBI Taxonomy" id="110799"/>
    <lineage>
        <taxon>Eukaryota</taxon>
        <taxon>Metazoa</taxon>
        <taxon>Ecdysozoa</taxon>
        <taxon>Arthropoda</taxon>
        <taxon>Hexapoda</taxon>
        <taxon>Insecta</taxon>
        <taxon>Pterygota</taxon>
        <taxon>Neoptera</taxon>
        <taxon>Endopterygota</taxon>
        <taxon>Lepidoptera</taxon>
        <taxon>Glossata</taxon>
        <taxon>Ditrysia</taxon>
        <taxon>Papilionoidea</taxon>
        <taxon>Papilionidae</taxon>
        <taxon>Parnassiinae</taxon>
        <taxon>Parnassini</taxon>
        <taxon>Parnassius</taxon>
        <taxon>Parnassius</taxon>
    </lineage>
</organism>
<evidence type="ECO:0000256" key="3">
    <source>
        <dbReference type="SAM" id="MobiDB-lite"/>
    </source>
</evidence>
<dbReference type="Pfam" id="PF00018">
    <property type="entry name" value="SH3_1"/>
    <property type="match status" value="1"/>
</dbReference>
<feature type="compositionally biased region" description="Basic and acidic residues" evidence="3">
    <location>
        <begin position="900"/>
        <end position="910"/>
    </location>
</feature>
<keyword evidence="1 2" id="KW-0728">SH3 domain</keyword>
<evidence type="ECO:0000313" key="7">
    <source>
        <dbReference type="Proteomes" id="UP000691718"/>
    </source>
</evidence>
<dbReference type="OrthoDB" id="27593at2759"/>
<evidence type="ECO:0000313" key="6">
    <source>
        <dbReference type="EMBL" id="CAG5011625.1"/>
    </source>
</evidence>
<feature type="compositionally biased region" description="Low complexity" evidence="3">
    <location>
        <begin position="222"/>
        <end position="238"/>
    </location>
</feature>
<dbReference type="InterPro" id="IPR001452">
    <property type="entry name" value="SH3_domain"/>
</dbReference>
<dbReference type="Pfam" id="PF00621">
    <property type="entry name" value="RhoGEF"/>
    <property type="match status" value="1"/>
</dbReference>
<proteinExistence type="predicted"/>
<feature type="region of interest" description="Disordered" evidence="3">
    <location>
        <begin position="1127"/>
        <end position="1161"/>
    </location>
</feature>
<dbReference type="SMART" id="SM00326">
    <property type="entry name" value="SH3"/>
    <property type="match status" value="1"/>
</dbReference>
<gene>
    <name evidence="6" type="ORF">PAPOLLO_LOCUS15626</name>
</gene>
<dbReference type="EMBL" id="CAJQZP010001037">
    <property type="protein sequence ID" value="CAG5011625.1"/>
    <property type="molecule type" value="Genomic_DNA"/>
</dbReference>
<feature type="compositionally biased region" description="Low complexity" evidence="3">
    <location>
        <begin position="955"/>
        <end position="971"/>
    </location>
</feature>
<evidence type="ECO:0000259" key="4">
    <source>
        <dbReference type="PROSITE" id="PS50002"/>
    </source>
</evidence>
<accession>A0A8S3XFM2</accession>
<feature type="region of interest" description="Disordered" evidence="3">
    <location>
        <begin position="279"/>
        <end position="316"/>
    </location>
</feature>
<feature type="region of interest" description="Disordered" evidence="3">
    <location>
        <begin position="983"/>
        <end position="1023"/>
    </location>
</feature>
<feature type="region of interest" description="Disordered" evidence="3">
    <location>
        <begin position="1225"/>
        <end position="1253"/>
    </location>
</feature>
<keyword evidence="7" id="KW-1185">Reference proteome</keyword>
<feature type="compositionally biased region" description="Polar residues" evidence="3">
    <location>
        <begin position="300"/>
        <end position="312"/>
    </location>
</feature>
<dbReference type="InterPro" id="IPR047271">
    <property type="entry name" value="Ephexin-like"/>
</dbReference>
<feature type="region of interest" description="Disordered" evidence="3">
    <location>
        <begin position="873"/>
        <end position="971"/>
    </location>
</feature>
<dbReference type="Proteomes" id="UP000691718">
    <property type="component" value="Unassembled WGS sequence"/>
</dbReference>
<feature type="domain" description="SH3" evidence="4">
    <location>
        <begin position="1788"/>
        <end position="1849"/>
    </location>
</feature>
<evidence type="ECO:0000256" key="2">
    <source>
        <dbReference type="PROSITE-ProRule" id="PRU00192"/>
    </source>
</evidence>
<feature type="compositionally biased region" description="Pro residues" evidence="3">
    <location>
        <begin position="1263"/>
        <end position="1272"/>
    </location>
</feature>
<protein>
    <submittedName>
        <fullName evidence="6">(apollo) hypothetical protein</fullName>
    </submittedName>
</protein>
<dbReference type="PANTHER" id="PTHR12845">
    <property type="entry name" value="GUANINE NUCLEOTIDE EXCHANGE FACTOR"/>
    <property type="match status" value="1"/>
</dbReference>
<evidence type="ECO:0000259" key="5">
    <source>
        <dbReference type="PROSITE" id="PS50010"/>
    </source>
</evidence>
<feature type="region of interest" description="Disordered" evidence="3">
    <location>
        <begin position="1258"/>
        <end position="1277"/>
    </location>
</feature>
<dbReference type="CDD" id="cd11793">
    <property type="entry name" value="SH3_ephexin1_like"/>
    <property type="match status" value="1"/>
</dbReference>
<feature type="compositionally biased region" description="Acidic residues" evidence="3">
    <location>
        <begin position="983"/>
        <end position="995"/>
    </location>
</feature>
<dbReference type="PROSITE" id="PS50010">
    <property type="entry name" value="DH_2"/>
    <property type="match status" value="1"/>
</dbReference>
<dbReference type="PANTHER" id="PTHR12845:SF5">
    <property type="entry name" value="EPHEXIN, ISOFORM D"/>
    <property type="match status" value="1"/>
</dbReference>
<feature type="region of interest" description="Disordered" evidence="3">
    <location>
        <begin position="221"/>
        <end position="260"/>
    </location>
</feature>
<feature type="compositionally biased region" description="Low complexity" evidence="3">
    <location>
        <begin position="1225"/>
        <end position="1234"/>
    </location>
</feature>
<dbReference type="PROSITE" id="PS50002">
    <property type="entry name" value="SH3"/>
    <property type="match status" value="1"/>
</dbReference>
<comment type="caution">
    <text evidence="6">The sequence shown here is derived from an EMBL/GenBank/DDBJ whole genome shotgun (WGS) entry which is preliminary data.</text>
</comment>
<dbReference type="GO" id="GO:0005085">
    <property type="term" value="F:guanyl-nucleotide exchange factor activity"/>
    <property type="evidence" value="ECO:0007669"/>
    <property type="project" value="InterPro"/>
</dbReference>
<dbReference type="CDD" id="cd01221">
    <property type="entry name" value="PH_ephexin"/>
    <property type="match status" value="1"/>
</dbReference>
<dbReference type="InterPro" id="IPR000219">
    <property type="entry name" value="DH_dom"/>
</dbReference>
<reference evidence="6" key="1">
    <citation type="submission" date="2021-04" db="EMBL/GenBank/DDBJ databases">
        <authorList>
            <person name="Tunstrom K."/>
        </authorList>
    </citation>
    <scope>NUCLEOTIDE SEQUENCE</scope>
</reference>